<evidence type="ECO:0000256" key="2">
    <source>
        <dbReference type="ARBA" id="ARBA00022737"/>
    </source>
</evidence>
<comment type="similarity">
    <text evidence="4">Belongs to the WD repeat PAAF1/RPN14 family.</text>
</comment>
<dbReference type="Proteomes" id="UP000194127">
    <property type="component" value="Unassembled WGS sequence"/>
</dbReference>
<dbReference type="PANTHER" id="PTHR19857">
    <property type="entry name" value="MITOCHONDRIAL DIVISION PROTEIN 1-RELATED"/>
    <property type="match status" value="1"/>
</dbReference>
<proteinExistence type="inferred from homology"/>
<evidence type="ECO:0000256" key="5">
    <source>
        <dbReference type="PROSITE-ProRule" id="PRU00221"/>
    </source>
</evidence>
<feature type="repeat" description="WD" evidence="5">
    <location>
        <begin position="203"/>
        <end position="244"/>
    </location>
</feature>
<dbReference type="GeneID" id="36333939"/>
<keyword evidence="7" id="KW-1185">Reference proteome</keyword>
<dbReference type="SUPFAM" id="SSF50978">
    <property type="entry name" value="WD40 repeat-like"/>
    <property type="match status" value="1"/>
</dbReference>
<dbReference type="EMBL" id="KZ110601">
    <property type="protein sequence ID" value="OSX59630.1"/>
    <property type="molecule type" value="Genomic_DNA"/>
</dbReference>
<reference evidence="6 7" key="1">
    <citation type="submission" date="2017-04" db="EMBL/GenBank/DDBJ databases">
        <title>Genome Sequence of the Model Brown-Rot Fungus Postia placenta SB12.</title>
        <authorList>
            <consortium name="DOE Joint Genome Institute"/>
            <person name="Gaskell J."/>
            <person name="Kersten P."/>
            <person name="Larrondo L.F."/>
            <person name="Canessa P."/>
            <person name="Martinez D."/>
            <person name="Hibbett D."/>
            <person name="Schmoll M."/>
            <person name="Kubicek C.P."/>
            <person name="Martinez A.T."/>
            <person name="Yadav J."/>
            <person name="Master E."/>
            <person name="Magnuson J.K."/>
            <person name="James T."/>
            <person name="Yaver D."/>
            <person name="Berka R."/>
            <person name="Labutti K."/>
            <person name="Lipzen A."/>
            <person name="Aerts A."/>
            <person name="Barry K."/>
            <person name="Henrissat B."/>
            <person name="Blanchette R."/>
            <person name="Grigoriev I."/>
            <person name="Cullen D."/>
        </authorList>
    </citation>
    <scope>NUCLEOTIDE SEQUENCE [LARGE SCALE GENOMIC DNA]</scope>
    <source>
        <strain evidence="6 7">MAD-698-R-SB12</strain>
    </source>
</reference>
<dbReference type="InterPro" id="IPR019775">
    <property type="entry name" value="WD40_repeat_CS"/>
</dbReference>
<dbReference type="PROSITE" id="PS50294">
    <property type="entry name" value="WD_REPEATS_REGION"/>
    <property type="match status" value="1"/>
</dbReference>
<protein>
    <submittedName>
        <fullName evidence="6">Uncharacterized protein</fullName>
    </submittedName>
</protein>
<dbReference type="PROSITE" id="PS50082">
    <property type="entry name" value="WD_REPEATS_2"/>
    <property type="match status" value="1"/>
</dbReference>
<dbReference type="InterPro" id="IPR036322">
    <property type="entry name" value="WD40_repeat_dom_sf"/>
</dbReference>
<evidence type="ECO:0000256" key="4">
    <source>
        <dbReference type="ARBA" id="ARBA00038321"/>
    </source>
</evidence>
<dbReference type="AlphaFoldDB" id="A0A1X6MTP2"/>
<dbReference type="PROSITE" id="PS00678">
    <property type="entry name" value="WD_REPEATS_1"/>
    <property type="match status" value="1"/>
</dbReference>
<dbReference type="SMART" id="SM00320">
    <property type="entry name" value="WD40"/>
    <property type="match status" value="5"/>
</dbReference>
<dbReference type="PANTHER" id="PTHR19857:SF19">
    <property type="entry name" value="26S PROTEASOME REGULATORY SUBUNIT RPN14"/>
    <property type="match status" value="1"/>
</dbReference>
<accession>A0A1X6MTP2</accession>
<dbReference type="RefSeq" id="XP_024336424.1">
    <property type="nucleotide sequence ID" value="XM_024488990.1"/>
</dbReference>
<evidence type="ECO:0000313" key="7">
    <source>
        <dbReference type="Proteomes" id="UP000194127"/>
    </source>
</evidence>
<dbReference type="GO" id="GO:0000502">
    <property type="term" value="C:proteasome complex"/>
    <property type="evidence" value="ECO:0007669"/>
    <property type="project" value="UniProtKB-KW"/>
</dbReference>
<evidence type="ECO:0000313" key="6">
    <source>
        <dbReference type="EMBL" id="OSX59630.1"/>
    </source>
</evidence>
<dbReference type="InterPro" id="IPR001680">
    <property type="entry name" value="WD40_rpt"/>
</dbReference>
<evidence type="ECO:0000256" key="3">
    <source>
        <dbReference type="ARBA" id="ARBA00022942"/>
    </source>
</evidence>
<dbReference type="OrthoDB" id="10257301at2759"/>
<keyword evidence="3" id="KW-0647">Proteasome</keyword>
<dbReference type="InterPro" id="IPR051179">
    <property type="entry name" value="WD_repeat_multifunction"/>
</dbReference>
<dbReference type="STRING" id="670580.A0A1X6MTP2"/>
<keyword evidence="1 5" id="KW-0853">WD repeat</keyword>
<keyword evidence="2" id="KW-0677">Repeat</keyword>
<dbReference type="Pfam" id="PF00400">
    <property type="entry name" value="WD40"/>
    <property type="match status" value="2"/>
</dbReference>
<name>A0A1X6MTP2_9APHY</name>
<sequence length="452" mass="47442">MSVGAVVLPIVTVQPDFGSVISDVRQALVSDETFWLSCYKAGETSVHGKVLATLDDVDRDLVRLEGRDGVGMEHHNETVFAARCPALNVPRTRLAVPTKSYTGLSSNPRRATKITAFDVAPDGSQFTVGYHDGSVSIHSASSPSAPPTICKPHLSTVTALRFFPSSRVLLTTGNDFSVTIIPAELPDPSAASAPPAPAPARTFRGHARAVTSAAIVSRGRNLLSGSKDSTLRLWDAPSGEQIRMMTTAAPILSLSLGTGSASSSAAADGTLDPREVDTADKLAFCALQDGTFEQVDLRTKTRVFRSTAGTGASALNTIAYAAEHSLLATGSASGLVSIYDVRALGAPLTTFRRNSASVEDVAFVDLGRSAFALPHLEVNGTVPHTNGDIAEVGLAIATEDGLPYIASVHPHAPSVRAELVGTDCDPVRAVRVVQGEHLWTAADDGVVRQYRV</sequence>
<gene>
    <name evidence="6" type="ORF">POSPLADRAFT_1183297</name>
</gene>
<dbReference type="Gene3D" id="2.130.10.10">
    <property type="entry name" value="YVTN repeat-like/Quinoprotein amine dehydrogenase"/>
    <property type="match status" value="2"/>
</dbReference>
<dbReference type="InterPro" id="IPR015943">
    <property type="entry name" value="WD40/YVTN_repeat-like_dom_sf"/>
</dbReference>
<organism evidence="6 7">
    <name type="scientific">Postia placenta MAD-698-R-SB12</name>
    <dbReference type="NCBI Taxonomy" id="670580"/>
    <lineage>
        <taxon>Eukaryota</taxon>
        <taxon>Fungi</taxon>
        <taxon>Dikarya</taxon>
        <taxon>Basidiomycota</taxon>
        <taxon>Agaricomycotina</taxon>
        <taxon>Agaricomycetes</taxon>
        <taxon>Polyporales</taxon>
        <taxon>Adustoporiaceae</taxon>
        <taxon>Rhodonia</taxon>
    </lineage>
</organism>
<evidence type="ECO:0000256" key="1">
    <source>
        <dbReference type="ARBA" id="ARBA00022574"/>
    </source>
</evidence>